<dbReference type="OrthoDB" id="5046242at2759"/>
<dbReference type="Pfam" id="PF01593">
    <property type="entry name" value="Amino_oxidase"/>
    <property type="match status" value="1"/>
</dbReference>
<dbReference type="Gene3D" id="3.50.50.60">
    <property type="entry name" value="FAD/NAD(P)-binding domain"/>
    <property type="match status" value="1"/>
</dbReference>
<feature type="chain" id="PRO_5007599188" evidence="1">
    <location>
        <begin position="21"/>
        <end position="527"/>
    </location>
</feature>
<feature type="non-terminal residue" evidence="3">
    <location>
        <position position="527"/>
    </location>
</feature>
<dbReference type="InterPro" id="IPR002937">
    <property type="entry name" value="Amino_oxidase"/>
</dbReference>
<keyword evidence="1" id="KW-0732">Signal</keyword>
<dbReference type="SUPFAM" id="SSF51905">
    <property type="entry name" value="FAD/NAD(P)-binding domain"/>
    <property type="match status" value="1"/>
</dbReference>
<dbReference type="EMBL" id="KQ434803">
    <property type="protein sequence ID" value="KZC05937.1"/>
    <property type="molecule type" value="Genomic_DNA"/>
</dbReference>
<evidence type="ECO:0000313" key="3">
    <source>
        <dbReference type="EMBL" id="KZC05937.1"/>
    </source>
</evidence>
<evidence type="ECO:0000313" key="4">
    <source>
        <dbReference type="Proteomes" id="UP000076502"/>
    </source>
</evidence>
<dbReference type="AlphaFoldDB" id="A0A154P247"/>
<name>A0A154P247_DUFNO</name>
<dbReference type="InterPro" id="IPR036188">
    <property type="entry name" value="FAD/NAD-bd_sf"/>
</dbReference>
<dbReference type="GO" id="GO:0046592">
    <property type="term" value="F:polyamine oxidase activity"/>
    <property type="evidence" value="ECO:0007669"/>
    <property type="project" value="TreeGrafter"/>
</dbReference>
<dbReference type="PANTHER" id="PTHR10742">
    <property type="entry name" value="FLAVIN MONOAMINE OXIDASE"/>
    <property type="match status" value="1"/>
</dbReference>
<sequence>MHRFAIFLGFCFLIAGGIEAKDATGSPRIVIVGAGASGIAAASRLLQNGFNDVLILEAEGRIGGRVHTVKFEDYAIDLGGQWIHGEKGNVVYELAAPLNLTDHSEPYHIEMYTSNGELLDPILTKNFTALYDRYMENAADEQWANECNASIGECLEPKYEFYSVRRNRDTYHKRTQVMELSFNTIREQLSQLPGVNETMQDALLWHFNLIQTSLDAADSWYDIAMEASAEYTICEGDRAVNWKERTYSTILDILMKKFPNPEEQLPVLNKTILNAEVTNVDYSSEDGTVKLMTLDGKEYTADHVIMTPSLGVLKAQHETLFTPQLPESKINSIKHLGFGNAGKIFLAFNDTWYNNAGRKNAGFDLLWTTANRKELESNPKTMWLTHAMGFYLVEHKPRLLYIWVSGKGARLMDDVTDEEILSQTVGVLDTFLSKDYNISRPIAMIRSNWHQNEHFRGTYSFRSLETVRTNASADQLAEPVMKVGKPVILFGGEATNPRYFSTVHGAVGAGWREADRLINLYSKTHST</sequence>
<feature type="domain" description="Amine oxidase" evidence="2">
    <location>
        <begin position="37"/>
        <end position="518"/>
    </location>
</feature>
<accession>A0A154P247</accession>
<evidence type="ECO:0000259" key="2">
    <source>
        <dbReference type="Pfam" id="PF01593"/>
    </source>
</evidence>
<keyword evidence="4" id="KW-1185">Reference proteome</keyword>
<proteinExistence type="predicted"/>
<organism evidence="3 4">
    <name type="scientific">Dufourea novaeangliae</name>
    <name type="common">Sweat bee</name>
    <dbReference type="NCBI Taxonomy" id="178035"/>
    <lineage>
        <taxon>Eukaryota</taxon>
        <taxon>Metazoa</taxon>
        <taxon>Ecdysozoa</taxon>
        <taxon>Arthropoda</taxon>
        <taxon>Hexapoda</taxon>
        <taxon>Insecta</taxon>
        <taxon>Pterygota</taxon>
        <taxon>Neoptera</taxon>
        <taxon>Endopterygota</taxon>
        <taxon>Hymenoptera</taxon>
        <taxon>Apocrita</taxon>
        <taxon>Aculeata</taxon>
        <taxon>Apoidea</taxon>
        <taxon>Anthophila</taxon>
        <taxon>Halictidae</taxon>
        <taxon>Rophitinae</taxon>
        <taxon>Dufourea</taxon>
    </lineage>
</organism>
<gene>
    <name evidence="3" type="ORF">WN55_06112</name>
</gene>
<protein>
    <submittedName>
        <fullName evidence="3">Putative polyamine oxidase 5</fullName>
    </submittedName>
</protein>
<dbReference type="InterPro" id="IPR050281">
    <property type="entry name" value="Flavin_monoamine_oxidase"/>
</dbReference>
<dbReference type="STRING" id="178035.A0A154P247"/>
<feature type="signal peptide" evidence="1">
    <location>
        <begin position="1"/>
        <end position="20"/>
    </location>
</feature>
<dbReference type="Proteomes" id="UP000076502">
    <property type="component" value="Unassembled WGS sequence"/>
</dbReference>
<dbReference type="PANTHER" id="PTHR10742:SF398">
    <property type="entry name" value="AMINE OXIDASE DOMAIN-CONTAINING PROTEIN-RELATED"/>
    <property type="match status" value="1"/>
</dbReference>
<reference evidence="3 4" key="1">
    <citation type="submission" date="2015-07" db="EMBL/GenBank/DDBJ databases">
        <title>The genome of Dufourea novaeangliae.</title>
        <authorList>
            <person name="Pan H."/>
            <person name="Kapheim K."/>
        </authorList>
    </citation>
    <scope>NUCLEOTIDE SEQUENCE [LARGE SCALE GENOMIC DNA]</scope>
    <source>
        <strain evidence="3">0120121106</strain>
        <tissue evidence="3">Whole body</tissue>
    </source>
</reference>
<dbReference type="Gene3D" id="3.90.660.10">
    <property type="match status" value="1"/>
</dbReference>
<dbReference type="SUPFAM" id="SSF54373">
    <property type="entry name" value="FAD-linked reductases, C-terminal domain"/>
    <property type="match status" value="1"/>
</dbReference>
<evidence type="ECO:0000256" key="1">
    <source>
        <dbReference type="SAM" id="SignalP"/>
    </source>
</evidence>